<dbReference type="Proteomes" id="UP000310532">
    <property type="component" value="Unassembled WGS sequence"/>
</dbReference>
<evidence type="ECO:0000313" key="2">
    <source>
        <dbReference type="Proteomes" id="UP000310532"/>
    </source>
</evidence>
<gene>
    <name evidence="1" type="ORF">E5355_16180</name>
</gene>
<proteinExistence type="predicted"/>
<name>A0A4S2AK28_9BACE</name>
<dbReference type="RefSeq" id="WP_136011163.1">
    <property type="nucleotide sequence ID" value="NZ_SRYZ01000053.1"/>
</dbReference>
<dbReference type="AlphaFoldDB" id="A0A4S2AK28"/>
<sequence length="110" mass="12077">MKAVLISVLLAILPIVGQVNSEVSIRGKIDIRPGETTHLGAYPDNLSYTYVWDFEQNNVEANFSYSTSGSSITITHLNKTQSSLLGVYCTVYDESGYNIGTGYTETVVQF</sequence>
<evidence type="ECO:0000313" key="1">
    <source>
        <dbReference type="EMBL" id="TGY01012.1"/>
    </source>
</evidence>
<dbReference type="EMBL" id="SRYZ01000053">
    <property type="protein sequence ID" value="TGY01012.1"/>
    <property type="molecule type" value="Genomic_DNA"/>
</dbReference>
<reference evidence="1 2" key="1">
    <citation type="submission" date="2019-04" db="EMBL/GenBank/DDBJ databases">
        <title>Microbes associate with the intestines of laboratory mice.</title>
        <authorList>
            <person name="Navarre W."/>
            <person name="Wong E."/>
            <person name="Huang K."/>
            <person name="Tropini C."/>
            <person name="Ng K."/>
            <person name="Yu B."/>
        </authorList>
    </citation>
    <scope>NUCLEOTIDE SEQUENCE [LARGE SCALE GENOMIC DNA]</scope>
    <source>
        <strain evidence="1 2">NM69_E16B</strain>
    </source>
</reference>
<keyword evidence="2" id="KW-1185">Reference proteome</keyword>
<comment type="caution">
    <text evidence="1">The sequence shown here is derived from an EMBL/GenBank/DDBJ whole genome shotgun (WGS) entry which is preliminary data.</text>
</comment>
<organism evidence="1 2">
    <name type="scientific">Bacteroides muris</name>
    <name type="common">ex Afrizal et al. 2022</name>
    <dbReference type="NCBI Taxonomy" id="2516960"/>
    <lineage>
        <taxon>Bacteria</taxon>
        <taxon>Pseudomonadati</taxon>
        <taxon>Bacteroidota</taxon>
        <taxon>Bacteroidia</taxon>
        <taxon>Bacteroidales</taxon>
        <taxon>Bacteroidaceae</taxon>
        <taxon>Bacteroides</taxon>
    </lineage>
</organism>
<protein>
    <submittedName>
        <fullName evidence="1">Uncharacterized protein</fullName>
    </submittedName>
</protein>
<accession>A0A4S2AK28</accession>